<protein>
    <submittedName>
        <fullName evidence="2">Uncharacterized protein</fullName>
    </submittedName>
</protein>
<feature type="compositionally biased region" description="Basic and acidic residues" evidence="1">
    <location>
        <begin position="213"/>
        <end position="230"/>
    </location>
</feature>
<name>A0A2Z7C1Z7_9LAMI</name>
<gene>
    <name evidence="2" type="ORF">F511_40216</name>
</gene>
<sequence length="230" mass="25847">MDEVPKDLIYDAWSALSASGEPIKTSCKKKEMKIEFRLLNDILAKTVKNKASFDAVTHERFLLMAAIHGGIKINWSKFLFTILKDMGAPDLTLEESKAFPHLKILTVKTVGTYVAKKKSLPTDSEEVKEKEVVEKVVKAAVKRRPAPTAEPVSKKQRTTVGRAAPTEKILAIVPVVQEVVSITVVPAESPSAQRCQEPKRKLILQEDEEATDEQEKEKRQLRWRERDGDS</sequence>
<evidence type="ECO:0000256" key="1">
    <source>
        <dbReference type="SAM" id="MobiDB-lite"/>
    </source>
</evidence>
<evidence type="ECO:0000313" key="2">
    <source>
        <dbReference type="EMBL" id="KZV38460.1"/>
    </source>
</evidence>
<reference evidence="2 3" key="1">
    <citation type="journal article" date="2015" name="Proc. Natl. Acad. Sci. U.S.A.">
        <title>The resurrection genome of Boea hygrometrica: A blueprint for survival of dehydration.</title>
        <authorList>
            <person name="Xiao L."/>
            <person name="Yang G."/>
            <person name="Zhang L."/>
            <person name="Yang X."/>
            <person name="Zhao S."/>
            <person name="Ji Z."/>
            <person name="Zhou Q."/>
            <person name="Hu M."/>
            <person name="Wang Y."/>
            <person name="Chen M."/>
            <person name="Xu Y."/>
            <person name="Jin H."/>
            <person name="Xiao X."/>
            <person name="Hu G."/>
            <person name="Bao F."/>
            <person name="Hu Y."/>
            <person name="Wan P."/>
            <person name="Li L."/>
            <person name="Deng X."/>
            <person name="Kuang T."/>
            <person name="Xiang C."/>
            <person name="Zhu J.K."/>
            <person name="Oliver M.J."/>
            <person name="He Y."/>
        </authorList>
    </citation>
    <scope>NUCLEOTIDE SEQUENCE [LARGE SCALE GENOMIC DNA]</scope>
    <source>
        <strain evidence="3">cv. XS01</strain>
    </source>
</reference>
<evidence type="ECO:0000313" key="3">
    <source>
        <dbReference type="Proteomes" id="UP000250235"/>
    </source>
</evidence>
<keyword evidence="3" id="KW-1185">Reference proteome</keyword>
<feature type="region of interest" description="Disordered" evidence="1">
    <location>
        <begin position="187"/>
        <end position="230"/>
    </location>
</feature>
<accession>A0A2Z7C1Z7</accession>
<dbReference type="Proteomes" id="UP000250235">
    <property type="component" value="Unassembled WGS sequence"/>
</dbReference>
<dbReference type="EMBL" id="KV001865">
    <property type="protein sequence ID" value="KZV38460.1"/>
    <property type="molecule type" value="Genomic_DNA"/>
</dbReference>
<dbReference type="AlphaFoldDB" id="A0A2Z7C1Z7"/>
<proteinExistence type="predicted"/>
<organism evidence="2 3">
    <name type="scientific">Dorcoceras hygrometricum</name>
    <dbReference type="NCBI Taxonomy" id="472368"/>
    <lineage>
        <taxon>Eukaryota</taxon>
        <taxon>Viridiplantae</taxon>
        <taxon>Streptophyta</taxon>
        <taxon>Embryophyta</taxon>
        <taxon>Tracheophyta</taxon>
        <taxon>Spermatophyta</taxon>
        <taxon>Magnoliopsida</taxon>
        <taxon>eudicotyledons</taxon>
        <taxon>Gunneridae</taxon>
        <taxon>Pentapetalae</taxon>
        <taxon>asterids</taxon>
        <taxon>lamiids</taxon>
        <taxon>Lamiales</taxon>
        <taxon>Gesneriaceae</taxon>
        <taxon>Didymocarpoideae</taxon>
        <taxon>Trichosporeae</taxon>
        <taxon>Loxocarpinae</taxon>
        <taxon>Dorcoceras</taxon>
    </lineage>
</organism>